<dbReference type="SUPFAM" id="SSF48452">
    <property type="entry name" value="TPR-like"/>
    <property type="match status" value="1"/>
</dbReference>
<organism evidence="2">
    <name type="scientific">hydrocarbon metagenome</name>
    <dbReference type="NCBI Taxonomy" id="938273"/>
    <lineage>
        <taxon>unclassified sequences</taxon>
        <taxon>metagenomes</taxon>
        <taxon>ecological metagenomes</taxon>
    </lineage>
</organism>
<evidence type="ECO:0000259" key="1">
    <source>
        <dbReference type="SMART" id="SM01043"/>
    </source>
</evidence>
<dbReference type="InterPro" id="IPR036388">
    <property type="entry name" value="WH-like_DNA-bd_sf"/>
</dbReference>
<dbReference type="Gene3D" id="1.25.40.10">
    <property type="entry name" value="Tetratricopeptide repeat domain"/>
    <property type="match status" value="1"/>
</dbReference>
<sequence>MNDIRGQQINHDGVLEILTLGQFMVRRGSDIISGENKRSYRIWELCKYFITKRDKPTYSETIMEDLWPDRDYSDAKQALRTQIYRLRMLLDRKDISEEDSCIVFSGGAYALNKNTGYWLDAQEFEGLYNEAVHITHKDPNSAIEKYQKAARLYKGDYLPELSYAEWVIPVRNYYNHLYIQLILDLTSLLHDQGRNEEIIEVLENAFLIEFFEEEFHFRYLRALIAAGRARQAQSHYEYTSSVFYREMGIEMSSSMRDLYRNILFQNNSVNRDLHLVQSSLYQISESDGAFLCTSDVFRYLYNLEVRRNERSGQSVFLGMLTLTWPDSENEDLAQMRKDMSCLEETLLNSLRKGDVVCHWNESQYLILLPEIILENTDLVMRRIKFNFRRFSNNQQVEITTTVKAVQPGGI</sequence>
<accession>A0A0W8E198</accession>
<reference evidence="2" key="1">
    <citation type="journal article" date="2015" name="Proc. Natl. Acad. Sci. U.S.A.">
        <title>Networks of energetic and metabolic interactions define dynamics in microbial communities.</title>
        <authorList>
            <person name="Embree M."/>
            <person name="Liu J.K."/>
            <person name="Al-Bassam M.M."/>
            <person name="Zengler K."/>
        </authorList>
    </citation>
    <scope>NUCLEOTIDE SEQUENCE</scope>
</reference>
<proteinExistence type="predicted"/>
<dbReference type="EMBL" id="LNQE01001920">
    <property type="protein sequence ID" value="KUG02394.1"/>
    <property type="molecule type" value="Genomic_DNA"/>
</dbReference>
<dbReference type="Pfam" id="PF03704">
    <property type="entry name" value="BTAD"/>
    <property type="match status" value="1"/>
</dbReference>
<dbReference type="PANTHER" id="PTHR35807:SF2">
    <property type="entry name" value="TRANSCRIPTIONAL ACTIVATOR DOMAIN"/>
    <property type="match status" value="1"/>
</dbReference>
<name>A0A0W8E198_9ZZZZ</name>
<dbReference type="InterPro" id="IPR051677">
    <property type="entry name" value="AfsR-DnrI-RedD_regulator"/>
</dbReference>
<comment type="caution">
    <text evidence="2">The sequence shown here is derived from an EMBL/GenBank/DDBJ whole genome shotgun (WGS) entry which is preliminary data.</text>
</comment>
<feature type="domain" description="Bacterial transcriptional activator" evidence="1">
    <location>
        <begin position="119"/>
        <end position="263"/>
    </location>
</feature>
<protein>
    <recommendedName>
        <fullName evidence="1">Bacterial transcriptional activator domain-containing protein</fullName>
    </recommendedName>
</protein>
<dbReference type="InterPro" id="IPR005158">
    <property type="entry name" value="BTAD"/>
</dbReference>
<evidence type="ECO:0000313" key="2">
    <source>
        <dbReference type="EMBL" id="KUG02394.1"/>
    </source>
</evidence>
<dbReference type="InterPro" id="IPR016032">
    <property type="entry name" value="Sig_transdc_resp-reg_C-effctor"/>
</dbReference>
<dbReference type="GO" id="GO:0003677">
    <property type="term" value="F:DNA binding"/>
    <property type="evidence" value="ECO:0007669"/>
    <property type="project" value="InterPro"/>
</dbReference>
<gene>
    <name evidence="2" type="ORF">ASZ90_020216</name>
</gene>
<dbReference type="AlphaFoldDB" id="A0A0W8E198"/>
<dbReference type="Gene3D" id="1.10.10.10">
    <property type="entry name" value="Winged helix-like DNA-binding domain superfamily/Winged helix DNA-binding domain"/>
    <property type="match status" value="1"/>
</dbReference>
<dbReference type="InterPro" id="IPR011990">
    <property type="entry name" value="TPR-like_helical_dom_sf"/>
</dbReference>
<dbReference type="GO" id="GO:0006355">
    <property type="term" value="P:regulation of DNA-templated transcription"/>
    <property type="evidence" value="ECO:0007669"/>
    <property type="project" value="InterPro"/>
</dbReference>
<dbReference type="SUPFAM" id="SSF46894">
    <property type="entry name" value="C-terminal effector domain of the bipartite response regulators"/>
    <property type="match status" value="1"/>
</dbReference>
<dbReference type="SMART" id="SM01043">
    <property type="entry name" value="BTAD"/>
    <property type="match status" value="1"/>
</dbReference>
<dbReference type="PANTHER" id="PTHR35807">
    <property type="entry name" value="TRANSCRIPTIONAL REGULATOR REDD-RELATED"/>
    <property type="match status" value="1"/>
</dbReference>